<comment type="subunit">
    <text evidence="1">Homodimer.</text>
</comment>
<dbReference type="InterPro" id="IPR038078">
    <property type="entry name" value="PhoU-like_sf"/>
</dbReference>
<dbReference type="RefSeq" id="WP_390248269.1">
    <property type="nucleotide sequence ID" value="NZ_JBHSDT010000001.1"/>
</dbReference>
<dbReference type="NCBIfam" id="TIGR02135">
    <property type="entry name" value="phoU_full"/>
    <property type="match status" value="1"/>
</dbReference>
<dbReference type="SUPFAM" id="SSF109755">
    <property type="entry name" value="PhoU-like"/>
    <property type="match status" value="1"/>
</dbReference>
<dbReference type="Gene3D" id="1.20.58.220">
    <property type="entry name" value="Phosphate transport system protein phou homolog 2, domain 2"/>
    <property type="match status" value="1"/>
</dbReference>
<dbReference type="EMBL" id="JBHSDT010000001">
    <property type="protein sequence ID" value="MFC4401563.1"/>
    <property type="molecule type" value="Genomic_DNA"/>
</dbReference>
<dbReference type="Proteomes" id="UP001595882">
    <property type="component" value="Unassembled WGS sequence"/>
</dbReference>
<accession>A0ABV8WQY4</accession>
<proteinExistence type="inferred from homology"/>
<evidence type="ECO:0000313" key="3">
    <source>
        <dbReference type="EMBL" id="MFC4401563.1"/>
    </source>
</evidence>
<sequence>MVGRESFESELKHIEQLIIGLAKKTKEQLKLAVKALYECDVKRAREIIQNDKDLDKLDLQINEEAVVLIARQQPVATDLRRLIVALRISSDLERMADNAKNIAKSTTHLGENHGITVHPSIKEMEAIASDMIDLAIRAYENEDISLARKLAELDDILDNMYSTMLRELLEVTATEPESIQHVMQMAFSGRYVERIGDHATNIGEDVTYLVKGKSLDLNL</sequence>
<name>A0ABV8WQY4_9BACI</name>
<comment type="similarity">
    <text evidence="1">Belongs to the PhoU family.</text>
</comment>
<keyword evidence="1" id="KW-0813">Transport</keyword>
<feature type="domain" description="PhoU" evidence="2">
    <location>
        <begin position="21"/>
        <end position="105"/>
    </location>
</feature>
<evidence type="ECO:0000313" key="4">
    <source>
        <dbReference type="Proteomes" id="UP001595882"/>
    </source>
</evidence>
<comment type="caution">
    <text evidence="3">The sequence shown here is derived from an EMBL/GenBank/DDBJ whole genome shotgun (WGS) entry which is preliminary data.</text>
</comment>
<evidence type="ECO:0000259" key="2">
    <source>
        <dbReference type="Pfam" id="PF01895"/>
    </source>
</evidence>
<keyword evidence="1" id="KW-0592">Phosphate transport</keyword>
<dbReference type="InterPro" id="IPR026022">
    <property type="entry name" value="PhoU_dom"/>
</dbReference>
<organism evidence="3 4">
    <name type="scientific">Gracilibacillus xinjiangensis</name>
    <dbReference type="NCBI Taxonomy" id="1193282"/>
    <lineage>
        <taxon>Bacteria</taxon>
        <taxon>Bacillati</taxon>
        <taxon>Bacillota</taxon>
        <taxon>Bacilli</taxon>
        <taxon>Bacillales</taxon>
        <taxon>Bacillaceae</taxon>
        <taxon>Gracilibacillus</taxon>
    </lineage>
</organism>
<comment type="function">
    <text evidence="1">Plays a role in the regulation of phosphate uptake.</text>
</comment>
<dbReference type="PANTHER" id="PTHR42930">
    <property type="entry name" value="PHOSPHATE-SPECIFIC TRANSPORT SYSTEM ACCESSORY PROTEIN PHOU"/>
    <property type="match status" value="1"/>
</dbReference>
<dbReference type="Pfam" id="PF01895">
    <property type="entry name" value="PhoU"/>
    <property type="match status" value="2"/>
</dbReference>
<feature type="domain" description="PhoU" evidence="2">
    <location>
        <begin position="121"/>
        <end position="206"/>
    </location>
</feature>
<gene>
    <name evidence="3" type="primary">phoU</name>
    <name evidence="3" type="ORF">ACFOY7_00430</name>
</gene>
<protein>
    <recommendedName>
        <fullName evidence="1">Phosphate-specific transport system accessory protein PhoU</fullName>
    </recommendedName>
</protein>
<keyword evidence="4" id="KW-1185">Reference proteome</keyword>
<comment type="subcellular location">
    <subcellularLocation>
        <location evidence="1">Cytoplasm</location>
    </subcellularLocation>
</comment>
<evidence type="ECO:0000256" key="1">
    <source>
        <dbReference type="PIRNR" id="PIRNR003107"/>
    </source>
</evidence>
<dbReference type="PANTHER" id="PTHR42930:SF3">
    <property type="entry name" value="PHOSPHATE-SPECIFIC TRANSPORT SYSTEM ACCESSORY PROTEIN PHOU"/>
    <property type="match status" value="1"/>
</dbReference>
<dbReference type="PIRSF" id="PIRSF003107">
    <property type="entry name" value="PhoU"/>
    <property type="match status" value="1"/>
</dbReference>
<keyword evidence="1" id="KW-0963">Cytoplasm</keyword>
<reference evidence="4" key="1">
    <citation type="journal article" date="2019" name="Int. J. Syst. Evol. Microbiol.">
        <title>The Global Catalogue of Microorganisms (GCM) 10K type strain sequencing project: providing services to taxonomists for standard genome sequencing and annotation.</title>
        <authorList>
            <consortium name="The Broad Institute Genomics Platform"/>
            <consortium name="The Broad Institute Genome Sequencing Center for Infectious Disease"/>
            <person name="Wu L."/>
            <person name="Ma J."/>
        </authorList>
    </citation>
    <scope>NUCLEOTIDE SEQUENCE [LARGE SCALE GENOMIC DNA]</scope>
    <source>
        <strain evidence="4">CCUG 37865</strain>
    </source>
</reference>
<dbReference type="InterPro" id="IPR028366">
    <property type="entry name" value="PhoU"/>
</dbReference>